<proteinExistence type="predicted"/>
<dbReference type="PANTHER" id="PTHR30069:SF46">
    <property type="entry name" value="OAR PROTEIN"/>
    <property type="match status" value="1"/>
</dbReference>
<accession>Q1IJQ5</accession>
<dbReference type="Proteomes" id="UP000002432">
    <property type="component" value="Chromosome"/>
</dbReference>
<dbReference type="STRING" id="204669.Acid345_3895"/>
<evidence type="ECO:0000256" key="6">
    <source>
        <dbReference type="ARBA" id="ARBA00023237"/>
    </source>
</evidence>
<dbReference type="SUPFAM" id="SSF56935">
    <property type="entry name" value="Porins"/>
    <property type="match status" value="1"/>
</dbReference>
<dbReference type="SUPFAM" id="SSF49452">
    <property type="entry name" value="Starch-binding domain-like"/>
    <property type="match status" value="1"/>
</dbReference>
<name>Q1IJQ5_KORVE</name>
<dbReference type="InterPro" id="IPR057601">
    <property type="entry name" value="Oar-like_b-barrel"/>
</dbReference>
<evidence type="ECO:0000256" key="3">
    <source>
        <dbReference type="ARBA" id="ARBA00022452"/>
    </source>
</evidence>
<dbReference type="EnsemblBacteria" id="ABF42895">
    <property type="protein sequence ID" value="ABF42895"/>
    <property type="gene ID" value="Acid345_3895"/>
</dbReference>
<dbReference type="InterPro" id="IPR037066">
    <property type="entry name" value="Plug_dom_sf"/>
</dbReference>
<gene>
    <name evidence="10" type="ordered locus">Acid345_3895</name>
</gene>
<dbReference type="PANTHER" id="PTHR30069">
    <property type="entry name" value="TONB-DEPENDENT OUTER MEMBRANE RECEPTOR"/>
    <property type="match status" value="1"/>
</dbReference>
<dbReference type="GO" id="GO:0044718">
    <property type="term" value="P:siderophore transmembrane transport"/>
    <property type="evidence" value="ECO:0007669"/>
    <property type="project" value="TreeGrafter"/>
</dbReference>
<keyword evidence="5" id="KW-0472">Membrane</keyword>
<evidence type="ECO:0000256" key="2">
    <source>
        <dbReference type="ARBA" id="ARBA00022448"/>
    </source>
</evidence>
<evidence type="ECO:0000259" key="9">
    <source>
        <dbReference type="Pfam" id="PF25183"/>
    </source>
</evidence>
<dbReference type="Gene3D" id="2.40.170.20">
    <property type="entry name" value="TonB-dependent receptor, beta-barrel domain"/>
    <property type="match status" value="1"/>
</dbReference>
<comment type="subcellular location">
    <subcellularLocation>
        <location evidence="1">Cell outer membrane</location>
        <topology evidence="1">Multi-pass membrane protein</topology>
    </subcellularLocation>
</comment>
<feature type="domain" description="TonB-dependent receptor plug" evidence="8">
    <location>
        <begin position="133"/>
        <end position="235"/>
    </location>
</feature>
<dbReference type="Pfam" id="PF07715">
    <property type="entry name" value="Plug"/>
    <property type="match status" value="1"/>
</dbReference>
<organism evidence="10 11">
    <name type="scientific">Koribacter versatilis (strain Ellin345)</name>
    <dbReference type="NCBI Taxonomy" id="204669"/>
    <lineage>
        <taxon>Bacteria</taxon>
        <taxon>Pseudomonadati</taxon>
        <taxon>Acidobacteriota</taxon>
        <taxon>Terriglobia</taxon>
        <taxon>Terriglobales</taxon>
        <taxon>Candidatus Korobacteraceae</taxon>
        <taxon>Candidatus Korobacter</taxon>
    </lineage>
</organism>
<evidence type="ECO:0000259" key="8">
    <source>
        <dbReference type="Pfam" id="PF07715"/>
    </source>
</evidence>
<keyword evidence="7" id="KW-0732">Signal</keyword>
<dbReference type="Pfam" id="PF13620">
    <property type="entry name" value="CarboxypepD_reg"/>
    <property type="match status" value="1"/>
</dbReference>
<protein>
    <submittedName>
        <fullName evidence="10">TonB-dependent receptor</fullName>
    </submittedName>
</protein>
<dbReference type="InterPro" id="IPR039426">
    <property type="entry name" value="TonB-dep_rcpt-like"/>
</dbReference>
<evidence type="ECO:0000256" key="5">
    <source>
        <dbReference type="ARBA" id="ARBA00023136"/>
    </source>
</evidence>
<dbReference type="AlphaFoldDB" id="Q1IJQ5"/>
<evidence type="ECO:0000256" key="7">
    <source>
        <dbReference type="SAM" id="SignalP"/>
    </source>
</evidence>
<keyword evidence="10" id="KW-0675">Receptor</keyword>
<feature type="signal peptide" evidence="7">
    <location>
        <begin position="1"/>
        <end position="26"/>
    </location>
</feature>
<dbReference type="KEGG" id="aba:Acid345_3895"/>
<keyword evidence="3" id="KW-1134">Transmembrane beta strand</keyword>
<keyword evidence="11" id="KW-1185">Reference proteome</keyword>
<keyword evidence="4" id="KW-0812">Transmembrane</keyword>
<keyword evidence="2" id="KW-0813">Transport</keyword>
<evidence type="ECO:0000256" key="4">
    <source>
        <dbReference type="ARBA" id="ARBA00022692"/>
    </source>
</evidence>
<dbReference type="eggNOG" id="COG1629">
    <property type="taxonomic scope" value="Bacteria"/>
</dbReference>
<keyword evidence="6" id="KW-0998">Cell outer membrane</keyword>
<dbReference type="HOGENOM" id="CLU_006298_0_0_0"/>
<dbReference type="GO" id="GO:0015344">
    <property type="term" value="F:siderophore uptake transmembrane transporter activity"/>
    <property type="evidence" value="ECO:0007669"/>
    <property type="project" value="TreeGrafter"/>
</dbReference>
<dbReference type="InterPro" id="IPR013784">
    <property type="entry name" value="Carb-bd-like_fold"/>
</dbReference>
<evidence type="ECO:0000313" key="10">
    <source>
        <dbReference type="EMBL" id="ABF42895.1"/>
    </source>
</evidence>
<dbReference type="InterPro" id="IPR036942">
    <property type="entry name" value="Beta-barrel_TonB_sf"/>
</dbReference>
<dbReference type="GO" id="GO:0030246">
    <property type="term" value="F:carbohydrate binding"/>
    <property type="evidence" value="ECO:0007669"/>
    <property type="project" value="InterPro"/>
</dbReference>
<dbReference type="GO" id="GO:0009279">
    <property type="term" value="C:cell outer membrane"/>
    <property type="evidence" value="ECO:0007669"/>
    <property type="project" value="UniProtKB-SubCell"/>
</dbReference>
<dbReference type="Pfam" id="PF25183">
    <property type="entry name" value="OMP_b-brl_4"/>
    <property type="match status" value="1"/>
</dbReference>
<sequence>MIGSRARYTLLCALLFLCSAMLFGQAETGLITGTVVDVSGAVVGGATVTVTDVNTGAQRTATTNNDGSYTVSNLKPSMYEVVIDKQGFTKYTRRIAVTVGSRNELSAQMSVMGGGTTVEVTAESGGAAVNTETQTLSSVVSGAQITELPTLTRNPYDLVATAGNVTEDTTGTMRGAGFSINGQRSASTDVLLDGGENVDMFTASVGQQVPLDSVQEFRVVTSNFTAEYGRAGGGVLNVATKSGANAFHGTAYEFNRISALAANTWENDTNDIPKSTFTRNQFGYSVGGPIIKNKLFFFSNTEWIRVRSSSNQIVSIIDPAMFPNLAPNSVAALSYADVRSNATLLGSTSCAADALCSPLLASNGGPLPNGSPFTQQLSYTAPAEAGGGLPENTWMTVNRFDYNMTDKTTFFGRYAGYHEEDFNGTVNSSPYSEGFDTGQNIFNNNVLINMTHVFTPNIVSQSKFDFNRLNLLQPLGTQPVGPTMYVSSQGVPTSGGYSLIFPGYSEFTPGNSIPFGGPQNLYQFFQDVSWTKGRHQLRFGGQYIHIRDNRTFGAYENAVQYLSTGAPVTAGGNTYRGNTAGIYNLVAGNIANMQVAVDPRGAFPGDNISLPAGAPSFSRNNRFNDGAFYLQDSWKVTSRLTLNYGVRWEYYGVQHNADPSLDSNFYEGSGATLPIQVENGTVQIANQSPVGSLWEPSKHNWGPRLGFAWDVFGDGKTAIRGGWGMSYERNFGNVTFNVIQNPPNYAVLNAVNTPVTLDNFGPLSGSSGSVVLPPTTLRAVQPNIDNAYTEFRSLSLEREVLKNSLVAFEYSGSNGVHLYDIGNTNVFFPGYAGYGDYFDPATYHSGVACYPGCRLNQQYSNINSRGSRGFSRYNGLNTRFTTNNLFNKGLQLNFNWTWSHSIDNLSSTFSEGNNGAFQLGYENYYAPQLDTGNSEFDVRHRIAVSAVWDLPWMKNASNAFVRQALGGWSFSPLITYHTGYPFSVYDCTNGISQCPRYLPTGGERDGFANSSTYAGGGVFNYLNAGSLVAAPGFGMPGVGGSSQVPEAPCQGAIGCNWAVGPRNMYTGPGNHQFNAVIGKTFKLTERFNLQFRGEMYNVFNNHNYFLLTSNADVSSGALGSPFFVQAVKGGFGNPTDERRNVQFGLKLIF</sequence>
<dbReference type="OrthoDB" id="97893at2"/>
<evidence type="ECO:0000313" key="11">
    <source>
        <dbReference type="Proteomes" id="UP000002432"/>
    </source>
</evidence>
<dbReference type="EMBL" id="CP000360">
    <property type="protein sequence ID" value="ABF42895.1"/>
    <property type="molecule type" value="Genomic_DNA"/>
</dbReference>
<dbReference type="InterPro" id="IPR012910">
    <property type="entry name" value="Plug_dom"/>
</dbReference>
<reference evidence="10 11" key="1">
    <citation type="journal article" date="2009" name="Appl. Environ. Microbiol.">
        <title>Three genomes from the phylum Acidobacteria provide insight into the lifestyles of these microorganisms in soils.</title>
        <authorList>
            <person name="Ward N.L."/>
            <person name="Challacombe J.F."/>
            <person name="Janssen P.H."/>
            <person name="Henrissat B."/>
            <person name="Coutinho P.M."/>
            <person name="Wu M."/>
            <person name="Xie G."/>
            <person name="Haft D.H."/>
            <person name="Sait M."/>
            <person name="Badger J."/>
            <person name="Barabote R.D."/>
            <person name="Bradley B."/>
            <person name="Brettin T.S."/>
            <person name="Brinkac L.M."/>
            <person name="Bruce D."/>
            <person name="Creasy T."/>
            <person name="Daugherty S.C."/>
            <person name="Davidsen T.M."/>
            <person name="DeBoy R.T."/>
            <person name="Detter J.C."/>
            <person name="Dodson R.J."/>
            <person name="Durkin A.S."/>
            <person name="Ganapathy A."/>
            <person name="Gwinn-Giglio M."/>
            <person name="Han C.S."/>
            <person name="Khouri H."/>
            <person name="Kiss H."/>
            <person name="Kothari S.P."/>
            <person name="Madupu R."/>
            <person name="Nelson K.E."/>
            <person name="Nelson W.C."/>
            <person name="Paulsen I."/>
            <person name="Penn K."/>
            <person name="Ren Q."/>
            <person name="Rosovitz M.J."/>
            <person name="Selengut J.D."/>
            <person name="Shrivastava S."/>
            <person name="Sullivan S.A."/>
            <person name="Tapia R."/>
            <person name="Thompson L.S."/>
            <person name="Watkins K.L."/>
            <person name="Yang Q."/>
            <person name="Yu C."/>
            <person name="Zafar N."/>
            <person name="Zhou L."/>
            <person name="Kuske C.R."/>
        </authorList>
    </citation>
    <scope>NUCLEOTIDE SEQUENCE [LARGE SCALE GENOMIC DNA]</scope>
    <source>
        <strain evidence="10 11">Ellin345</strain>
    </source>
</reference>
<feature type="chain" id="PRO_5004191088" evidence="7">
    <location>
        <begin position="27"/>
        <end position="1149"/>
    </location>
</feature>
<feature type="domain" description="TonB-dependent transporter Oar-like beta-barrel" evidence="9">
    <location>
        <begin position="239"/>
        <end position="1119"/>
    </location>
</feature>
<dbReference type="Gene3D" id="2.170.130.10">
    <property type="entry name" value="TonB-dependent receptor, plug domain"/>
    <property type="match status" value="1"/>
</dbReference>
<evidence type="ECO:0000256" key="1">
    <source>
        <dbReference type="ARBA" id="ARBA00004571"/>
    </source>
</evidence>
<dbReference type="Gene3D" id="2.60.40.1120">
    <property type="entry name" value="Carboxypeptidase-like, regulatory domain"/>
    <property type="match status" value="1"/>
</dbReference>